<evidence type="ECO:0000313" key="7">
    <source>
        <dbReference type="EMBL" id="TWH81567.1"/>
    </source>
</evidence>
<evidence type="ECO:0000259" key="6">
    <source>
        <dbReference type="Pfam" id="PF02900"/>
    </source>
</evidence>
<dbReference type="PIRSF" id="PIRSF006157">
    <property type="entry name" value="Doxgns_DODA"/>
    <property type="match status" value="1"/>
</dbReference>
<keyword evidence="7" id="KW-0223">Dioxygenase</keyword>
<gene>
    <name evidence="7" type="ORF">LY60_01320</name>
</gene>
<evidence type="ECO:0000313" key="8">
    <source>
        <dbReference type="Proteomes" id="UP000315343"/>
    </source>
</evidence>
<dbReference type="GO" id="GO:0008198">
    <property type="term" value="F:ferrous iron binding"/>
    <property type="evidence" value="ECO:0007669"/>
    <property type="project" value="InterPro"/>
</dbReference>
<dbReference type="SUPFAM" id="SSF53213">
    <property type="entry name" value="LigB-like"/>
    <property type="match status" value="1"/>
</dbReference>
<sequence>MKNMPVLFIGHGSPMNAIEDNKFVREWQSLTERLPNPKAILSVSAHWYTNGTKIMDEEHPETIYDMYGFPDDLYKIIYAAKGSPELSSNIIKILSRPVEIDNSWGYDHGTWSVLHRIYPKADIPLIQLSVDRNASMQEHYNIGQQLAKLRQEGVLIFGSGNVTHNLSRINWQMDGGYDWAEEFDNYIIKSIKDKNYNNVVDYRKIGKSADYAVPISDHFAPLLYVLGALDGNEKLSVFNDECIMGSMSMTSYLFE</sequence>
<evidence type="ECO:0000256" key="3">
    <source>
        <dbReference type="ARBA" id="ARBA00022723"/>
    </source>
</evidence>
<dbReference type="Proteomes" id="UP000315343">
    <property type="component" value="Unassembled WGS sequence"/>
</dbReference>
<proteinExistence type="inferred from homology"/>
<dbReference type="InterPro" id="IPR014436">
    <property type="entry name" value="Extradiol_dOase_DODA"/>
</dbReference>
<reference evidence="7 8" key="1">
    <citation type="submission" date="2019-07" db="EMBL/GenBank/DDBJ databases">
        <title>Genomic Encyclopedia of Type Strains, Phase I: the one thousand microbial genomes (KMG-I) project.</title>
        <authorList>
            <person name="Kyrpides N."/>
        </authorList>
    </citation>
    <scope>NUCLEOTIDE SEQUENCE [LARGE SCALE GENOMIC DNA]</scope>
    <source>
        <strain evidence="7 8">DSM 13558</strain>
    </source>
</reference>
<dbReference type="NCBIfam" id="NF007914">
    <property type="entry name" value="PRK10628.1"/>
    <property type="match status" value="1"/>
</dbReference>
<dbReference type="Pfam" id="PF02900">
    <property type="entry name" value="LigB"/>
    <property type="match status" value="1"/>
</dbReference>
<protein>
    <submittedName>
        <fullName evidence="7">4,5-DOPA dioxygenase extradiol</fullName>
    </submittedName>
</protein>
<dbReference type="GO" id="GO:0016702">
    <property type="term" value="F:oxidoreductase activity, acting on single donors with incorporation of molecular oxygen, incorporation of two atoms of oxygen"/>
    <property type="evidence" value="ECO:0007669"/>
    <property type="project" value="UniProtKB-ARBA"/>
</dbReference>
<dbReference type="PANTHER" id="PTHR30096:SF0">
    <property type="entry name" value="4,5-DOPA DIOXYGENASE EXTRADIOL-LIKE PROTEIN"/>
    <property type="match status" value="1"/>
</dbReference>
<dbReference type="InterPro" id="IPR004183">
    <property type="entry name" value="Xdiol_dOase_suB"/>
</dbReference>
<evidence type="ECO:0000256" key="2">
    <source>
        <dbReference type="ARBA" id="ARBA00007581"/>
    </source>
</evidence>
<comment type="similarity">
    <text evidence="2">Belongs to the DODA-type extradiol aromatic ring-opening dioxygenase family.</text>
</comment>
<dbReference type="OrthoDB" id="9790889at2"/>
<dbReference type="PANTHER" id="PTHR30096">
    <property type="entry name" value="4,5-DOPA DIOXYGENASE EXTRADIOL-LIKE PROTEIN"/>
    <property type="match status" value="1"/>
</dbReference>
<dbReference type="GO" id="GO:0008270">
    <property type="term" value="F:zinc ion binding"/>
    <property type="evidence" value="ECO:0007669"/>
    <property type="project" value="InterPro"/>
</dbReference>
<keyword evidence="8" id="KW-1185">Reference proteome</keyword>
<accession>A0A562JEF6</accession>
<organism evidence="7 8">
    <name type="scientific">Sedimentibacter saalensis</name>
    <dbReference type="NCBI Taxonomy" id="130788"/>
    <lineage>
        <taxon>Bacteria</taxon>
        <taxon>Bacillati</taxon>
        <taxon>Bacillota</taxon>
        <taxon>Tissierellia</taxon>
        <taxon>Sedimentibacter</taxon>
    </lineage>
</organism>
<evidence type="ECO:0000256" key="4">
    <source>
        <dbReference type="ARBA" id="ARBA00022833"/>
    </source>
</evidence>
<keyword evidence="5" id="KW-0560">Oxidoreductase</keyword>
<keyword evidence="3" id="KW-0479">Metal-binding</keyword>
<dbReference type="AlphaFoldDB" id="A0A562JEF6"/>
<dbReference type="EMBL" id="VLKH01000003">
    <property type="protein sequence ID" value="TWH81567.1"/>
    <property type="molecule type" value="Genomic_DNA"/>
</dbReference>
<feature type="domain" description="Extradiol ring-cleavage dioxygenase class III enzyme subunit B" evidence="6">
    <location>
        <begin position="20"/>
        <end position="237"/>
    </location>
</feature>
<dbReference type="RefSeq" id="WP_145081548.1">
    <property type="nucleotide sequence ID" value="NZ_VLKH01000003.1"/>
</dbReference>
<dbReference type="CDD" id="cd07363">
    <property type="entry name" value="45_DOPA_Dioxygenase"/>
    <property type="match status" value="1"/>
</dbReference>
<evidence type="ECO:0000256" key="1">
    <source>
        <dbReference type="ARBA" id="ARBA00001947"/>
    </source>
</evidence>
<comment type="cofactor">
    <cofactor evidence="1">
        <name>Zn(2+)</name>
        <dbReference type="ChEBI" id="CHEBI:29105"/>
    </cofactor>
</comment>
<comment type="caution">
    <text evidence="7">The sequence shown here is derived from an EMBL/GenBank/DDBJ whole genome shotgun (WGS) entry which is preliminary data.</text>
</comment>
<keyword evidence="4" id="KW-0862">Zinc</keyword>
<evidence type="ECO:0000256" key="5">
    <source>
        <dbReference type="ARBA" id="ARBA00023002"/>
    </source>
</evidence>
<name>A0A562JEF6_9FIRM</name>
<dbReference type="Gene3D" id="3.40.830.10">
    <property type="entry name" value="LigB-like"/>
    <property type="match status" value="1"/>
</dbReference>